<dbReference type="InterPro" id="IPR010730">
    <property type="entry name" value="HET"/>
</dbReference>
<gene>
    <name evidence="2" type="ORF">PODCO_600498</name>
</gene>
<dbReference type="Proteomes" id="UP000280685">
    <property type="component" value="Chromosome 6"/>
</dbReference>
<accession>A0ABY6SHC1</accession>
<dbReference type="InterPro" id="IPR052895">
    <property type="entry name" value="HetReg/Transcr_Mod"/>
</dbReference>
<protein>
    <submittedName>
        <fullName evidence="2">Heterokaryon incompatibility protein 6 protein similar to HET6 of Neurospora crassa</fullName>
    </submittedName>
</protein>
<evidence type="ECO:0000313" key="3">
    <source>
        <dbReference type="Proteomes" id="UP000280685"/>
    </source>
</evidence>
<feature type="domain" description="Heterokaryon incompatibility" evidence="1">
    <location>
        <begin position="60"/>
        <end position="224"/>
    </location>
</feature>
<dbReference type="PANTHER" id="PTHR24148">
    <property type="entry name" value="ANKYRIN REPEAT DOMAIN-CONTAINING PROTEIN 39 HOMOLOG-RELATED"/>
    <property type="match status" value="1"/>
</dbReference>
<evidence type="ECO:0000259" key="1">
    <source>
        <dbReference type="Pfam" id="PF06985"/>
    </source>
</evidence>
<keyword evidence="3" id="KW-1185">Reference proteome</keyword>
<evidence type="ECO:0000313" key="2">
    <source>
        <dbReference type="EMBL" id="VBB84221.1"/>
    </source>
</evidence>
<reference evidence="2" key="1">
    <citation type="submission" date="2018-02" db="EMBL/GenBank/DDBJ databases">
        <authorList>
            <person name="Silar P."/>
        </authorList>
    </citation>
    <scope>NUCLEOTIDE SEQUENCE [LARGE SCALE GENOMIC DNA]</scope>
    <source>
        <strain evidence="2">T</strain>
    </source>
</reference>
<dbReference type="Pfam" id="PF26639">
    <property type="entry name" value="Het-6_barrel"/>
    <property type="match status" value="1"/>
</dbReference>
<dbReference type="EMBL" id="LR026969">
    <property type="protein sequence ID" value="VBB84221.1"/>
    <property type="molecule type" value="Genomic_DNA"/>
</dbReference>
<organism evidence="2 3">
    <name type="scientific">Podospora comata</name>
    <dbReference type="NCBI Taxonomy" id="48703"/>
    <lineage>
        <taxon>Eukaryota</taxon>
        <taxon>Fungi</taxon>
        <taxon>Dikarya</taxon>
        <taxon>Ascomycota</taxon>
        <taxon>Pezizomycotina</taxon>
        <taxon>Sordariomycetes</taxon>
        <taxon>Sordariomycetidae</taxon>
        <taxon>Sordariales</taxon>
        <taxon>Podosporaceae</taxon>
        <taxon>Podospora</taxon>
    </lineage>
</organism>
<proteinExistence type="predicted"/>
<dbReference type="Pfam" id="PF06985">
    <property type="entry name" value="HET"/>
    <property type="match status" value="1"/>
</dbReference>
<dbReference type="PANTHER" id="PTHR24148:SF77">
    <property type="entry name" value="HETEROKARYON INCOMPATIBILITY DOMAIN-CONTAINING PROTEIN"/>
    <property type="match status" value="1"/>
</dbReference>
<sequence>MDMFSYLPLNHDIHEIRLITLQYPDPTSGEEPTGCTSTVPPPIKLTLGHVSLDAQPAPDYSALSYVWGDANDTQPIIVEGRIFQVTRNLFTALERLYADGFSGKIWIDAICINQSDNDEKAVQVQLMSSIYSRAEEVFIWLGPEPDGGALQTITQLSALFELEVMNKFRAGNAVSLLETFAENLMKIAATAGGRNIRARDFDFAAIFRLCTERPWWRRVWVIQELVLAKKATFLCGEASTSWESVQNCAETCTYIQLGRDVWGKAQWFRAMANCIAIITFHLVRVCYEYKRTLEEADWNKDRAGMTLINALYCVYALQGNDGGHISVSDRRDIIYGILGLVRPEDRCRIPVDYSNNMTWEKTLLETSKVLLMDHGPDVLTHHKSNSASLPSWVIDWTSEVATFGGIEVGTRNRNHYDASKGKSWKNWSSKCQIEQASYAAPKISLFGRIVSQVVTVGRVFKHADFTLQDADGIRQWLLEIMEMLESYGVSQVDANPAACNGVSRELLRSTLNNIWRVPIMDRSGKERVNDENKAILIAGFDALTGKRQPPPEVVGDEEKKAWILAESRDYTKAWRLEWDRAFIDSMGRPGLTLPDVQVGDQVVILAGGHAPFIIRPIEDMDGSSNIRYLFVGAAYIYGLMDGEAMEGDPDFQEFWLV</sequence>
<name>A0ABY6SHC1_PODCO</name>